<comment type="pathway">
    <text evidence="1">Purine metabolism; IMP biosynthesis via de novo pathway; N(1)-(5-phospho-D-ribosyl)glycinamide from 5-phospho-alpha-D-ribose 1-diphosphate: step 2/2.</text>
</comment>
<keyword evidence="6" id="KW-0067">ATP-binding</keyword>
<dbReference type="Gene3D" id="3.40.50.20">
    <property type="match status" value="1"/>
</dbReference>
<comment type="similarity">
    <text evidence="7">Belongs to the GARS family.</text>
</comment>
<dbReference type="EMBL" id="UINC01010733">
    <property type="protein sequence ID" value="SVA47640.1"/>
    <property type="molecule type" value="Genomic_DNA"/>
</dbReference>
<dbReference type="GO" id="GO:0004637">
    <property type="term" value="F:phosphoribosylamine-glycine ligase activity"/>
    <property type="evidence" value="ECO:0007669"/>
    <property type="project" value="UniProtKB-EC"/>
</dbReference>
<dbReference type="GO" id="GO:0006189">
    <property type="term" value="P:'de novo' IMP biosynthetic process"/>
    <property type="evidence" value="ECO:0007669"/>
    <property type="project" value="UniProtKB-UniPathway"/>
</dbReference>
<reference evidence="11" key="1">
    <citation type="submission" date="2018-05" db="EMBL/GenBank/DDBJ databases">
        <authorList>
            <person name="Lanie J.A."/>
            <person name="Ng W.-L."/>
            <person name="Kazmierczak K.M."/>
            <person name="Andrzejewski T.M."/>
            <person name="Davidsen T.M."/>
            <person name="Wayne K.J."/>
            <person name="Tettelin H."/>
            <person name="Glass J.I."/>
            <person name="Rusch D."/>
            <person name="Podicherti R."/>
            <person name="Tsui H.-C.T."/>
            <person name="Winkler M.E."/>
        </authorList>
    </citation>
    <scope>NUCLEOTIDE SEQUENCE</scope>
</reference>
<dbReference type="SUPFAM" id="SSF52440">
    <property type="entry name" value="PreATP-grasp domain"/>
    <property type="match status" value="1"/>
</dbReference>
<name>A0A381W511_9ZZZZ</name>
<sequence>MKIAILGSGGREHALALQISKSKRLGKLYCIPGNAGTNLIATNINLKLNNFNEIYNFLKSKEIDLVIVGPEKPLVDGIVDFLNNKNIKVFGPNQKVSQLEGSKIFTKKICEKYNIPTAKFGIFNNKEDAFKFLQYRKMPLVIKADGLAAGKGVYICKDMESSKDAVSEIFNGKFGKADQILVEEFLEGDEMSYFIISDGTSYKNFSTAQDHKRVGEGDTGKNTGGMGAYSPSNLINHDLEKKIISKIIKPTLCAIKDMHQKYNGFLYAGLMIKDNEPYLIEYNVRMGDPECQTILPLLKTDLLDLVLACCNNDLKEQNIDWHEKKSLCIVLCSKGYPESYKKNIEIPNLKNLELKKNNFIYHAGTKISDDTIHAVGGRVLNFVSISDNYLDSRNKAINQIKKLNWKNGFYRSDIGYKVIDK</sequence>
<dbReference type="Pfam" id="PF01071">
    <property type="entry name" value="GARS_A"/>
    <property type="match status" value="1"/>
</dbReference>
<dbReference type="PANTHER" id="PTHR43472">
    <property type="entry name" value="PHOSPHORIBOSYLAMINE--GLYCINE LIGASE"/>
    <property type="match status" value="1"/>
</dbReference>
<proteinExistence type="inferred from homology"/>
<dbReference type="PROSITE" id="PS50975">
    <property type="entry name" value="ATP_GRASP"/>
    <property type="match status" value="1"/>
</dbReference>
<dbReference type="AlphaFoldDB" id="A0A381W511"/>
<dbReference type="InterPro" id="IPR037123">
    <property type="entry name" value="PRibGlycinamide_synth_C_sf"/>
</dbReference>
<evidence type="ECO:0000256" key="2">
    <source>
        <dbReference type="ARBA" id="ARBA00013255"/>
    </source>
</evidence>
<evidence type="ECO:0000256" key="1">
    <source>
        <dbReference type="ARBA" id="ARBA00005174"/>
    </source>
</evidence>
<evidence type="ECO:0000256" key="3">
    <source>
        <dbReference type="ARBA" id="ARBA00022598"/>
    </source>
</evidence>
<dbReference type="InterPro" id="IPR013815">
    <property type="entry name" value="ATP_grasp_subdomain_1"/>
</dbReference>
<evidence type="ECO:0000256" key="7">
    <source>
        <dbReference type="ARBA" id="ARBA00038345"/>
    </source>
</evidence>
<dbReference type="InterPro" id="IPR016185">
    <property type="entry name" value="PreATP-grasp_dom_sf"/>
</dbReference>
<dbReference type="InterPro" id="IPR000115">
    <property type="entry name" value="PRibGlycinamide_synth"/>
</dbReference>
<evidence type="ECO:0000313" key="11">
    <source>
        <dbReference type="EMBL" id="SVA47640.1"/>
    </source>
</evidence>
<organism evidence="11">
    <name type="scientific">marine metagenome</name>
    <dbReference type="NCBI Taxonomy" id="408172"/>
    <lineage>
        <taxon>unclassified sequences</taxon>
        <taxon>metagenomes</taxon>
        <taxon>ecological metagenomes</taxon>
    </lineage>
</organism>
<evidence type="ECO:0000256" key="9">
    <source>
        <dbReference type="ARBA" id="ARBA00042864"/>
    </source>
</evidence>
<dbReference type="EC" id="6.3.4.13" evidence="2"/>
<dbReference type="InterPro" id="IPR020561">
    <property type="entry name" value="PRibGlycinamid_synth_ATP-grasp"/>
</dbReference>
<dbReference type="InterPro" id="IPR011054">
    <property type="entry name" value="Rudment_hybrid_motif"/>
</dbReference>
<dbReference type="InterPro" id="IPR011761">
    <property type="entry name" value="ATP-grasp"/>
</dbReference>
<dbReference type="SMART" id="SM01209">
    <property type="entry name" value="GARS_A"/>
    <property type="match status" value="1"/>
</dbReference>
<dbReference type="Pfam" id="PF02844">
    <property type="entry name" value="GARS_N"/>
    <property type="match status" value="1"/>
</dbReference>
<gene>
    <name evidence="11" type="ORF">METZ01_LOCUS100494</name>
</gene>
<keyword evidence="4" id="KW-0547">Nucleotide-binding</keyword>
<keyword evidence="3" id="KW-0436">Ligase</keyword>
<dbReference type="GO" id="GO:0046872">
    <property type="term" value="F:metal ion binding"/>
    <property type="evidence" value="ECO:0007669"/>
    <property type="project" value="InterPro"/>
</dbReference>
<evidence type="ECO:0000256" key="8">
    <source>
        <dbReference type="ARBA" id="ARBA00042242"/>
    </source>
</evidence>
<protein>
    <recommendedName>
        <fullName evidence="2">phosphoribosylamine--glycine ligase</fullName>
        <ecNumber evidence="2">6.3.4.13</ecNumber>
    </recommendedName>
    <alternativeName>
        <fullName evidence="8">Glycinamide ribonucleotide synthetase</fullName>
    </alternativeName>
    <alternativeName>
        <fullName evidence="9">Phosphoribosylglycinamide synthetase</fullName>
    </alternativeName>
</protein>
<evidence type="ECO:0000256" key="4">
    <source>
        <dbReference type="ARBA" id="ARBA00022741"/>
    </source>
</evidence>
<evidence type="ECO:0000256" key="5">
    <source>
        <dbReference type="ARBA" id="ARBA00022755"/>
    </source>
</evidence>
<dbReference type="GO" id="GO:0009113">
    <property type="term" value="P:purine nucleobase biosynthetic process"/>
    <property type="evidence" value="ECO:0007669"/>
    <property type="project" value="InterPro"/>
</dbReference>
<dbReference type="HAMAP" id="MF_00138">
    <property type="entry name" value="GARS"/>
    <property type="match status" value="1"/>
</dbReference>
<feature type="domain" description="ATP-grasp" evidence="10">
    <location>
        <begin position="107"/>
        <end position="311"/>
    </location>
</feature>
<dbReference type="NCBIfam" id="TIGR00877">
    <property type="entry name" value="purD"/>
    <property type="match status" value="1"/>
</dbReference>
<dbReference type="SUPFAM" id="SSF51246">
    <property type="entry name" value="Rudiment single hybrid motif"/>
    <property type="match status" value="1"/>
</dbReference>
<evidence type="ECO:0000256" key="6">
    <source>
        <dbReference type="ARBA" id="ARBA00022840"/>
    </source>
</evidence>
<evidence type="ECO:0000259" key="10">
    <source>
        <dbReference type="PROSITE" id="PS50975"/>
    </source>
</evidence>
<dbReference type="Gene3D" id="3.90.600.10">
    <property type="entry name" value="Phosphoribosylglycinamide synthetase, C-terminal domain"/>
    <property type="match status" value="1"/>
</dbReference>
<dbReference type="Gene3D" id="3.30.470.20">
    <property type="entry name" value="ATP-grasp fold, B domain"/>
    <property type="match status" value="1"/>
</dbReference>
<dbReference type="InterPro" id="IPR020562">
    <property type="entry name" value="PRibGlycinamide_synth_N"/>
</dbReference>
<dbReference type="PANTHER" id="PTHR43472:SF1">
    <property type="entry name" value="PHOSPHORIBOSYLAMINE--GLYCINE LIGASE, CHLOROPLASTIC"/>
    <property type="match status" value="1"/>
</dbReference>
<dbReference type="UniPathway" id="UPA00074">
    <property type="reaction ID" value="UER00125"/>
</dbReference>
<accession>A0A381W511</accession>
<dbReference type="SMART" id="SM01210">
    <property type="entry name" value="GARS_C"/>
    <property type="match status" value="1"/>
</dbReference>
<dbReference type="SUPFAM" id="SSF56059">
    <property type="entry name" value="Glutathione synthetase ATP-binding domain-like"/>
    <property type="match status" value="1"/>
</dbReference>
<dbReference type="Gene3D" id="3.30.1490.20">
    <property type="entry name" value="ATP-grasp fold, A domain"/>
    <property type="match status" value="1"/>
</dbReference>
<dbReference type="GO" id="GO:0005524">
    <property type="term" value="F:ATP binding"/>
    <property type="evidence" value="ECO:0007669"/>
    <property type="project" value="UniProtKB-KW"/>
</dbReference>
<keyword evidence="5" id="KW-0658">Purine biosynthesis</keyword>
<dbReference type="InterPro" id="IPR020560">
    <property type="entry name" value="PRibGlycinamide_synth_C-dom"/>
</dbReference>
<dbReference type="Pfam" id="PF02843">
    <property type="entry name" value="GARS_C"/>
    <property type="match status" value="1"/>
</dbReference>